<evidence type="ECO:0000256" key="8">
    <source>
        <dbReference type="RuleBase" id="RU003993"/>
    </source>
</evidence>
<reference evidence="12" key="2">
    <citation type="submission" date="2023-11" db="EMBL/GenBank/DDBJ databases">
        <title>MicrobeMod: A computational toolkit for identifying prokaryotic methylation and restriction-modification with nanopore sequencing.</title>
        <authorList>
            <person name="Crits-Christoph A."/>
            <person name="Kang S.C."/>
            <person name="Lee H."/>
            <person name="Ostrov N."/>
        </authorList>
    </citation>
    <scope>NUCLEOTIDE SEQUENCE</scope>
    <source>
        <strain evidence="12">ATCC 51242</strain>
    </source>
</reference>
<sequence>MSRRGKPFLKGSLELLLILGLSFVLVFGFVRPVVASPVYIKSGSMLPTLRIYDQVLINKLADDLSSPERGEVVLFRDPAGGPDSLIKRVVGLPGETLELREGRLYVNGAPLEEPYVNEPVPPVFFGPVRVPEGHYFVLGDNRGDSVDSRVYGPVSEEALIGTAAFRFWPPGRIGAV</sequence>
<dbReference type="PATRIC" id="fig|42256.3.peg.85"/>
<dbReference type="InterPro" id="IPR019533">
    <property type="entry name" value="Peptidase_S26"/>
</dbReference>
<dbReference type="PROSITE" id="PS00760">
    <property type="entry name" value="SPASE_I_2"/>
    <property type="match status" value="1"/>
</dbReference>
<dbReference type="AlphaFoldDB" id="A0A023WZY1"/>
<evidence type="ECO:0000256" key="5">
    <source>
        <dbReference type="ARBA" id="ARBA00022670"/>
    </source>
</evidence>
<dbReference type="NCBIfam" id="TIGR02227">
    <property type="entry name" value="sigpep_I_bact"/>
    <property type="match status" value="1"/>
</dbReference>
<accession>A0A023WZY1</accession>
<keyword evidence="6 8" id="KW-0378">Hydrolase</keyword>
<dbReference type="InterPro" id="IPR019758">
    <property type="entry name" value="Pept_S26A_signal_pept_1_CS"/>
</dbReference>
<dbReference type="SUPFAM" id="SSF51306">
    <property type="entry name" value="LexA/Signal peptidase"/>
    <property type="match status" value="1"/>
</dbReference>
<evidence type="ECO:0000256" key="3">
    <source>
        <dbReference type="ARBA" id="ARBA00009370"/>
    </source>
</evidence>
<dbReference type="InterPro" id="IPR019757">
    <property type="entry name" value="Pept_S26A_signal_pept_1_Lys-AS"/>
</dbReference>
<comment type="subcellular location">
    <subcellularLocation>
        <location evidence="2">Cell membrane</location>
        <topology evidence="2">Single-pass type II membrane protein</topology>
    </subcellularLocation>
    <subcellularLocation>
        <location evidence="9">Membrane</location>
        <topology evidence="9">Single-pass type II membrane protein</topology>
    </subcellularLocation>
</comment>
<dbReference type="PROSITE" id="PS00501">
    <property type="entry name" value="SPASE_I_1"/>
    <property type="match status" value="1"/>
</dbReference>
<dbReference type="STRING" id="42256.RradSPS_0086"/>
<evidence type="ECO:0000313" key="11">
    <source>
        <dbReference type="EMBL" id="AHY45369.1"/>
    </source>
</evidence>
<comment type="catalytic activity">
    <reaction evidence="1 8">
        <text>Cleavage of hydrophobic, N-terminal signal or leader sequences from secreted and periplasmic proteins.</text>
        <dbReference type="EC" id="3.4.21.89"/>
    </reaction>
</comment>
<dbReference type="PROSITE" id="PS00761">
    <property type="entry name" value="SPASE_I_3"/>
    <property type="match status" value="1"/>
</dbReference>
<dbReference type="PRINTS" id="PR00727">
    <property type="entry name" value="LEADERPTASE"/>
</dbReference>
<dbReference type="Proteomes" id="UP000025229">
    <property type="component" value="Chromosome"/>
</dbReference>
<dbReference type="GO" id="GO:0004252">
    <property type="term" value="F:serine-type endopeptidase activity"/>
    <property type="evidence" value="ECO:0007669"/>
    <property type="project" value="InterPro"/>
</dbReference>
<reference evidence="11 13" key="1">
    <citation type="submission" date="2014-03" db="EMBL/GenBank/DDBJ databases">
        <title>Complete genome sequence of the Radio-Resistant Rubrobacter radiotolerans RSPS-4.</title>
        <authorList>
            <person name="Egas C.C."/>
            <person name="Barroso C.C."/>
            <person name="Froufe H.J.C."/>
            <person name="Pacheco J.J."/>
            <person name="Albuquerque L.L."/>
            <person name="da Costa M.M.S."/>
        </authorList>
    </citation>
    <scope>NUCLEOTIDE SEQUENCE [LARGE SCALE GENOMIC DNA]</scope>
    <source>
        <strain evidence="11 13">RSPS-4</strain>
    </source>
</reference>
<dbReference type="RefSeq" id="WP_038679940.1">
    <property type="nucleotide sequence ID" value="NZ_CP007514.1"/>
</dbReference>
<dbReference type="eggNOG" id="COG0681">
    <property type="taxonomic scope" value="Bacteria"/>
</dbReference>
<dbReference type="InterPro" id="IPR036286">
    <property type="entry name" value="LexA/Signal_pep-like_sf"/>
</dbReference>
<name>A0A023WZY1_RUBRA</name>
<dbReference type="Pfam" id="PF10502">
    <property type="entry name" value="Peptidase_S26"/>
    <property type="match status" value="1"/>
</dbReference>
<keyword evidence="13" id="KW-1185">Reference proteome</keyword>
<evidence type="ECO:0000256" key="6">
    <source>
        <dbReference type="ARBA" id="ARBA00022801"/>
    </source>
</evidence>
<evidence type="ECO:0000256" key="7">
    <source>
        <dbReference type="PIRSR" id="PIRSR600223-1"/>
    </source>
</evidence>
<dbReference type="InterPro" id="IPR000223">
    <property type="entry name" value="Pept_S26A_signal_pept_1"/>
</dbReference>
<feature type="active site" evidence="7">
    <location>
        <position position="87"/>
    </location>
</feature>
<dbReference type="EMBL" id="JAWXXX010000001">
    <property type="protein sequence ID" value="MDX5892780.1"/>
    <property type="molecule type" value="Genomic_DNA"/>
</dbReference>
<comment type="similarity">
    <text evidence="3 9">Belongs to the peptidase S26 family.</text>
</comment>
<protein>
    <recommendedName>
        <fullName evidence="4 8">Signal peptidase I</fullName>
        <ecNumber evidence="4 8">3.4.21.89</ecNumber>
    </recommendedName>
</protein>
<evidence type="ECO:0000313" key="13">
    <source>
        <dbReference type="Proteomes" id="UP000025229"/>
    </source>
</evidence>
<dbReference type="EMBL" id="CP007514">
    <property type="protein sequence ID" value="AHY45369.1"/>
    <property type="molecule type" value="Genomic_DNA"/>
</dbReference>
<organism evidence="11 13">
    <name type="scientific">Rubrobacter radiotolerans</name>
    <name type="common">Arthrobacter radiotolerans</name>
    <dbReference type="NCBI Taxonomy" id="42256"/>
    <lineage>
        <taxon>Bacteria</taxon>
        <taxon>Bacillati</taxon>
        <taxon>Actinomycetota</taxon>
        <taxon>Rubrobacteria</taxon>
        <taxon>Rubrobacterales</taxon>
        <taxon>Rubrobacteraceae</taxon>
        <taxon>Rubrobacter</taxon>
    </lineage>
</organism>
<keyword evidence="5 8" id="KW-0645">Protease</keyword>
<evidence type="ECO:0000259" key="10">
    <source>
        <dbReference type="Pfam" id="PF10502"/>
    </source>
</evidence>
<dbReference type="InterPro" id="IPR019756">
    <property type="entry name" value="Pept_S26A_signal_pept_1_Ser-AS"/>
</dbReference>
<dbReference type="GO" id="GO:0005886">
    <property type="term" value="C:plasma membrane"/>
    <property type="evidence" value="ECO:0007669"/>
    <property type="project" value="UniProtKB-SubCell"/>
</dbReference>
<gene>
    <name evidence="12" type="primary">lepB</name>
    <name evidence="11" type="ORF">RradSPS_0086</name>
    <name evidence="12" type="ORF">SIL72_01940</name>
</gene>
<dbReference type="HOGENOM" id="CLU_028723_5_1_11"/>
<dbReference type="EC" id="3.4.21.89" evidence="4 8"/>
<dbReference type="Gene3D" id="2.10.109.10">
    <property type="entry name" value="Umud Fragment, subunit A"/>
    <property type="match status" value="1"/>
</dbReference>
<feature type="domain" description="Peptidase S26" evidence="10">
    <location>
        <begin position="21"/>
        <end position="168"/>
    </location>
</feature>
<evidence type="ECO:0000256" key="2">
    <source>
        <dbReference type="ARBA" id="ARBA00004401"/>
    </source>
</evidence>
<dbReference type="PANTHER" id="PTHR43390:SF1">
    <property type="entry name" value="CHLOROPLAST PROCESSING PEPTIDASE"/>
    <property type="match status" value="1"/>
</dbReference>
<feature type="active site" evidence="7">
    <location>
        <position position="44"/>
    </location>
</feature>
<evidence type="ECO:0000256" key="1">
    <source>
        <dbReference type="ARBA" id="ARBA00000677"/>
    </source>
</evidence>
<evidence type="ECO:0000313" key="12">
    <source>
        <dbReference type="EMBL" id="MDX5892780.1"/>
    </source>
</evidence>
<dbReference type="GO" id="GO:0009003">
    <property type="term" value="F:signal peptidase activity"/>
    <property type="evidence" value="ECO:0007669"/>
    <property type="project" value="UniProtKB-EC"/>
</dbReference>
<evidence type="ECO:0000256" key="4">
    <source>
        <dbReference type="ARBA" id="ARBA00013208"/>
    </source>
</evidence>
<dbReference type="Proteomes" id="UP001281130">
    <property type="component" value="Unassembled WGS sequence"/>
</dbReference>
<evidence type="ECO:0000256" key="9">
    <source>
        <dbReference type="RuleBase" id="RU362042"/>
    </source>
</evidence>
<dbReference type="CDD" id="cd06530">
    <property type="entry name" value="S26_SPase_I"/>
    <property type="match status" value="1"/>
</dbReference>
<dbReference type="KEGG" id="rrd:RradSPS_0086"/>
<proteinExistence type="inferred from homology"/>
<dbReference type="PANTHER" id="PTHR43390">
    <property type="entry name" value="SIGNAL PEPTIDASE I"/>
    <property type="match status" value="1"/>
</dbReference>
<dbReference type="GO" id="GO:0006465">
    <property type="term" value="P:signal peptide processing"/>
    <property type="evidence" value="ECO:0007669"/>
    <property type="project" value="InterPro"/>
</dbReference>